<reference evidence="1 2" key="1">
    <citation type="journal article" date="2024" name="J Genomics">
        <title>Draft genome sequencing and assembly of Favolaschia claudopus CIRM-BRFM 2984 isolated from oak limbs.</title>
        <authorList>
            <person name="Navarro D."/>
            <person name="Drula E."/>
            <person name="Chaduli D."/>
            <person name="Cazenave R."/>
            <person name="Ahrendt S."/>
            <person name="Wang J."/>
            <person name="Lipzen A."/>
            <person name="Daum C."/>
            <person name="Barry K."/>
            <person name="Grigoriev I.V."/>
            <person name="Favel A."/>
            <person name="Rosso M.N."/>
            <person name="Martin F."/>
        </authorList>
    </citation>
    <scope>NUCLEOTIDE SEQUENCE [LARGE SCALE GENOMIC DNA]</scope>
    <source>
        <strain evidence="1 2">CIRM-BRFM 2984</strain>
    </source>
</reference>
<organism evidence="1 2">
    <name type="scientific">Favolaschia claudopus</name>
    <dbReference type="NCBI Taxonomy" id="2862362"/>
    <lineage>
        <taxon>Eukaryota</taxon>
        <taxon>Fungi</taxon>
        <taxon>Dikarya</taxon>
        <taxon>Basidiomycota</taxon>
        <taxon>Agaricomycotina</taxon>
        <taxon>Agaricomycetes</taxon>
        <taxon>Agaricomycetidae</taxon>
        <taxon>Agaricales</taxon>
        <taxon>Marasmiineae</taxon>
        <taxon>Mycenaceae</taxon>
        <taxon>Favolaschia</taxon>
    </lineage>
</organism>
<accession>A0AAW0CAW7</accession>
<dbReference type="Proteomes" id="UP001362999">
    <property type="component" value="Unassembled WGS sequence"/>
</dbReference>
<evidence type="ECO:0000313" key="1">
    <source>
        <dbReference type="EMBL" id="KAK7036031.1"/>
    </source>
</evidence>
<name>A0AAW0CAW7_9AGAR</name>
<protein>
    <submittedName>
        <fullName evidence="1">BTB domain-containing protein</fullName>
    </submittedName>
</protein>
<dbReference type="AlphaFoldDB" id="A0AAW0CAW7"/>
<gene>
    <name evidence="1" type="ORF">R3P38DRAFT_2910282</name>
</gene>
<sequence length="334" mass="38093">MDVDAEPSHEPHRLEELWFEDGNLVIQAQNTLYRVYRGFLSSRSTVFEDMLAFPQPPDAELVEGCPLVCLPDPENEVTPFLKAIFLPEFFMPFPARTNFDDICGCLRLSNKYQVDYLRTRSLVHLSSAFPMDLQQADRNYYDTTAAGWDALGGWGASWPRPDESMFRIRAILLAREVEATWILPWAFYDLSLLIAREGTSILRETQSSFQEIQFAFLDGHQQQIITTSGILAYLGNKIVGCQTPQQCDQGRLHALEKALDSFLKYAALSLHIWDNHDWQSVASHFCATCLNGLKDALENARKDFFSNLPNMYDCPSWEELKQMRTAAIGANPFD</sequence>
<comment type="caution">
    <text evidence="1">The sequence shown here is derived from an EMBL/GenBank/DDBJ whole genome shotgun (WGS) entry which is preliminary data.</text>
</comment>
<evidence type="ECO:0000313" key="2">
    <source>
        <dbReference type="Proteomes" id="UP001362999"/>
    </source>
</evidence>
<keyword evidence="2" id="KW-1185">Reference proteome</keyword>
<proteinExistence type="predicted"/>
<dbReference type="EMBL" id="JAWWNJ010000019">
    <property type="protein sequence ID" value="KAK7036031.1"/>
    <property type="molecule type" value="Genomic_DNA"/>
</dbReference>